<dbReference type="InterPro" id="IPR036433">
    <property type="entry name" value="EF1B_G_C_sf"/>
</dbReference>
<dbReference type="EMBL" id="MU007031">
    <property type="protein sequence ID" value="KAF2431599.1"/>
    <property type="molecule type" value="Genomic_DNA"/>
</dbReference>
<evidence type="ECO:0000313" key="9">
    <source>
        <dbReference type="EMBL" id="KAF2431599.1"/>
    </source>
</evidence>
<dbReference type="AlphaFoldDB" id="A0A9P4TYN2"/>
<dbReference type="PANTHER" id="PTHR43986">
    <property type="entry name" value="ELONGATION FACTOR 1-GAMMA"/>
    <property type="match status" value="1"/>
</dbReference>
<dbReference type="OrthoDB" id="249703at2759"/>
<evidence type="ECO:0000313" key="10">
    <source>
        <dbReference type="Proteomes" id="UP000800235"/>
    </source>
</evidence>
<dbReference type="InterPro" id="IPR010987">
    <property type="entry name" value="Glutathione-S-Trfase_C-like"/>
</dbReference>
<dbReference type="Gene3D" id="3.40.30.10">
    <property type="entry name" value="Glutaredoxin"/>
    <property type="match status" value="1"/>
</dbReference>
<proteinExistence type="inferred from homology"/>
<evidence type="ECO:0000256" key="5">
    <source>
        <dbReference type="SAM" id="MobiDB-lite"/>
    </source>
</evidence>
<keyword evidence="10" id="KW-1185">Reference proteome</keyword>
<evidence type="ECO:0000256" key="3">
    <source>
        <dbReference type="ARBA" id="ARBA00022917"/>
    </source>
</evidence>
<sequence length="419" mass="47569">MAFGTLYTYPGNPRSTALKAVAKANKLELEIAKTTPAEGVSADYLLLNHLGKVPTFKGADGFVLSECIAIAIYLTSQNEKTTLLGKTKQDYASILKWMSFANTEILTPLGGWFRPLIGRDPYNKKNVDESQKAALKAVKVLEDHLLVNTYLVGERLTLADLFAVGIIARGFQYFFDKKWREENPNVTRWYETVYNQPVFSEVADPFKFIDEAIKNVPPPKKDAAPKAEKPKKEAAAAKPKAKEVDDEEEDDAPQQPKAKHPIEALGRSTFVLDDWKRKYSNEETREVALPWFWENMNFEEFSLWQVDYKYNDELTQVFMTSNLVGGFFARLEGSRKYIFGAASVYGTANDSIIKGAFLVRGQEALPAFDVAPDYESYEFTKLDPKSEKDKTFVDDMWAWDKPIEVEGKKYEWADGKVFK</sequence>
<dbReference type="Gene3D" id="1.20.1050.10">
    <property type="match status" value="1"/>
</dbReference>
<dbReference type="PROSITE" id="PS50040">
    <property type="entry name" value="EF1G_C"/>
    <property type="match status" value="1"/>
</dbReference>
<dbReference type="Pfam" id="PF00043">
    <property type="entry name" value="GST_C"/>
    <property type="match status" value="1"/>
</dbReference>
<dbReference type="FunFam" id="3.40.30.10:FF:000142">
    <property type="entry name" value="Elongation factor 1 gamma"/>
    <property type="match status" value="1"/>
</dbReference>
<feature type="domain" description="GST C-terminal" evidence="8">
    <location>
        <begin position="87"/>
        <end position="219"/>
    </location>
</feature>
<accession>A0A9P4TYN2</accession>
<dbReference type="Pfam" id="PF02798">
    <property type="entry name" value="GST_N"/>
    <property type="match status" value="1"/>
</dbReference>
<evidence type="ECO:0000256" key="2">
    <source>
        <dbReference type="ARBA" id="ARBA00022768"/>
    </source>
</evidence>
<organism evidence="9 10">
    <name type="scientific">Tothia fuscella</name>
    <dbReference type="NCBI Taxonomy" id="1048955"/>
    <lineage>
        <taxon>Eukaryota</taxon>
        <taxon>Fungi</taxon>
        <taxon>Dikarya</taxon>
        <taxon>Ascomycota</taxon>
        <taxon>Pezizomycotina</taxon>
        <taxon>Dothideomycetes</taxon>
        <taxon>Pleosporomycetidae</taxon>
        <taxon>Venturiales</taxon>
        <taxon>Cylindrosympodiaceae</taxon>
        <taxon>Tothia</taxon>
    </lineage>
</organism>
<dbReference type="SUPFAM" id="SSF89942">
    <property type="entry name" value="eEF1-gamma domain"/>
    <property type="match status" value="1"/>
</dbReference>
<keyword evidence="3 4" id="KW-0648">Protein biosynthesis</keyword>
<dbReference type="SFLD" id="SFLDG00358">
    <property type="entry name" value="Main_(cytGST)"/>
    <property type="match status" value="1"/>
</dbReference>
<evidence type="ECO:0000259" key="6">
    <source>
        <dbReference type="PROSITE" id="PS50040"/>
    </source>
</evidence>
<dbReference type="InterPro" id="IPR036249">
    <property type="entry name" value="Thioredoxin-like_sf"/>
</dbReference>
<feature type="domain" description="GST N-terminal" evidence="7">
    <location>
        <begin position="2"/>
        <end position="82"/>
    </location>
</feature>
<gene>
    <name evidence="9" type="ORF">EJ08DRAFT_648853</name>
</gene>
<evidence type="ECO:0000259" key="8">
    <source>
        <dbReference type="PROSITE" id="PS50405"/>
    </source>
</evidence>
<keyword evidence="2 4" id="KW-0251">Elongation factor</keyword>
<protein>
    <submittedName>
        <fullName evidence="9">EEF1-gamma domain-containing protein</fullName>
    </submittedName>
</protein>
<dbReference type="SUPFAM" id="SSF52833">
    <property type="entry name" value="Thioredoxin-like"/>
    <property type="match status" value="1"/>
</dbReference>
<feature type="compositionally biased region" description="Basic and acidic residues" evidence="5">
    <location>
        <begin position="217"/>
        <end position="243"/>
    </location>
</feature>
<dbReference type="FunFam" id="3.30.70.1010:FF:000001">
    <property type="entry name" value="Elongation factor 1-gamma 1"/>
    <property type="match status" value="1"/>
</dbReference>
<dbReference type="Pfam" id="PF00647">
    <property type="entry name" value="EF1G"/>
    <property type="match status" value="1"/>
</dbReference>
<dbReference type="PROSITE" id="PS50404">
    <property type="entry name" value="GST_NTER"/>
    <property type="match status" value="1"/>
</dbReference>
<reference evidence="9" key="1">
    <citation type="journal article" date="2020" name="Stud. Mycol.">
        <title>101 Dothideomycetes genomes: a test case for predicting lifestyles and emergence of pathogens.</title>
        <authorList>
            <person name="Haridas S."/>
            <person name="Albert R."/>
            <person name="Binder M."/>
            <person name="Bloem J."/>
            <person name="Labutti K."/>
            <person name="Salamov A."/>
            <person name="Andreopoulos B."/>
            <person name="Baker S."/>
            <person name="Barry K."/>
            <person name="Bills G."/>
            <person name="Bluhm B."/>
            <person name="Cannon C."/>
            <person name="Castanera R."/>
            <person name="Culley D."/>
            <person name="Daum C."/>
            <person name="Ezra D."/>
            <person name="Gonzalez J."/>
            <person name="Henrissat B."/>
            <person name="Kuo A."/>
            <person name="Liang C."/>
            <person name="Lipzen A."/>
            <person name="Lutzoni F."/>
            <person name="Magnuson J."/>
            <person name="Mondo S."/>
            <person name="Nolan M."/>
            <person name="Ohm R."/>
            <person name="Pangilinan J."/>
            <person name="Park H.-J."/>
            <person name="Ramirez L."/>
            <person name="Alfaro M."/>
            <person name="Sun H."/>
            <person name="Tritt A."/>
            <person name="Yoshinaga Y."/>
            <person name="Zwiers L.-H."/>
            <person name="Turgeon B."/>
            <person name="Goodwin S."/>
            <person name="Spatafora J."/>
            <person name="Crous P."/>
            <person name="Grigoriev I."/>
        </authorList>
    </citation>
    <scope>NUCLEOTIDE SEQUENCE</scope>
    <source>
        <strain evidence="9">CBS 130266</strain>
    </source>
</reference>
<dbReference type="InterPro" id="IPR050802">
    <property type="entry name" value="EF-GSTs"/>
</dbReference>
<evidence type="ECO:0000259" key="7">
    <source>
        <dbReference type="PROSITE" id="PS50404"/>
    </source>
</evidence>
<comment type="similarity">
    <text evidence="1">Belongs to the GST superfamily.</text>
</comment>
<name>A0A9P4TYN2_9PEZI</name>
<dbReference type="SMART" id="SM01183">
    <property type="entry name" value="EF1G"/>
    <property type="match status" value="1"/>
</dbReference>
<dbReference type="GO" id="GO:0005634">
    <property type="term" value="C:nucleus"/>
    <property type="evidence" value="ECO:0007669"/>
    <property type="project" value="TreeGrafter"/>
</dbReference>
<dbReference type="FunFam" id="1.20.1050.10:FF:000006">
    <property type="entry name" value="Elongation factor 1 gamma"/>
    <property type="match status" value="1"/>
</dbReference>
<dbReference type="Proteomes" id="UP000800235">
    <property type="component" value="Unassembled WGS sequence"/>
</dbReference>
<feature type="region of interest" description="Disordered" evidence="5">
    <location>
        <begin position="217"/>
        <end position="260"/>
    </location>
</feature>
<dbReference type="InterPro" id="IPR040079">
    <property type="entry name" value="Glutathione_S-Trfase"/>
</dbReference>
<dbReference type="Gene3D" id="3.30.70.1010">
    <property type="entry name" value="Translation elongation factor EF1B, gamma chain, conserved domain"/>
    <property type="match status" value="1"/>
</dbReference>
<dbReference type="PANTHER" id="PTHR43986:SF1">
    <property type="entry name" value="ELONGATION FACTOR 1-GAMMA"/>
    <property type="match status" value="1"/>
</dbReference>
<dbReference type="CDD" id="cd03044">
    <property type="entry name" value="GST_N_EF1Bgamma"/>
    <property type="match status" value="1"/>
</dbReference>
<comment type="caution">
    <text evidence="9">The sequence shown here is derived from an EMBL/GenBank/DDBJ whole genome shotgun (WGS) entry which is preliminary data.</text>
</comment>
<dbReference type="PROSITE" id="PS50405">
    <property type="entry name" value="GST_CTER"/>
    <property type="match status" value="1"/>
</dbReference>
<feature type="domain" description="EF-1-gamma C-terminal" evidence="6">
    <location>
        <begin position="258"/>
        <end position="419"/>
    </location>
</feature>
<dbReference type="CDD" id="cd03181">
    <property type="entry name" value="GST_C_EF1Bgamma_like"/>
    <property type="match status" value="1"/>
</dbReference>
<dbReference type="SFLD" id="SFLDS00019">
    <property type="entry name" value="Glutathione_Transferase_(cytos"/>
    <property type="match status" value="1"/>
</dbReference>
<evidence type="ECO:0000256" key="1">
    <source>
        <dbReference type="ARBA" id="ARBA00007409"/>
    </source>
</evidence>
<dbReference type="InterPro" id="IPR004045">
    <property type="entry name" value="Glutathione_S-Trfase_N"/>
</dbReference>
<dbReference type="InterPro" id="IPR004046">
    <property type="entry name" value="GST_C"/>
</dbReference>
<dbReference type="GO" id="GO:0003746">
    <property type="term" value="F:translation elongation factor activity"/>
    <property type="evidence" value="ECO:0007669"/>
    <property type="project" value="UniProtKB-UniRule"/>
</dbReference>
<dbReference type="InterPro" id="IPR036282">
    <property type="entry name" value="Glutathione-S-Trfase_C_sf"/>
</dbReference>
<dbReference type="SUPFAM" id="SSF47616">
    <property type="entry name" value="GST C-terminal domain-like"/>
    <property type="match status" value="1"/>
</dbReference>
<dbReference type="InterPro" id="IPR001662">
    <property type="entry name" value="EF1B_G_C"/>
</dbReference>
<evidence type="ECO:0000256" key="4">
    <source>
        <dbReference type="PROSITE-ProRule" id="PRU00519"/>
    </source>
</evidence>
<dbReference type="GO" id="GO:0005737">
    <property type="term" value="C:cytoplasm"/>
    <property type="evidence" value="ECO:0007669"/>
    <property type="project" value="TreeGrafter"/>
</dbReference>